<keyword evidence="7" id="KW-1185">Reference proteome</keyword>
<feature type="transmembrane region" description="Helical" evidence="5">
    <location>
        <begin position="188"/>
        <end position="211"/>
    </location>
</feature>
<dbReference type="PANTHER" id="PTHR31851">
    <property type="entry name" value="FE(2+)/MN(2+) TRANSPORTER PCL1"/>
    <property type="match status" value="1"/>
</dbReference>
<organism evidence="6 7">
    <name type="scientific">Nocardioides exalbidus</name>
    <dbReference type="NCBI Taxonomy" id="402596"/>
    <lineage>
        <taxon>Bacteria</taxon>
        <taxon>Bacillati</taxon>
        <taxon>Actinomycetota</taxon>
        <taxon>Actinomycetes</taxon>
        <taxon>Propionibacteriales</taxon>
        <taxon>Nocardioidaceae</taxon>
        <taxon>Nocardioides</taxon>
    </lineage>
</organism>
<keyword evidence="3 5" id="KW-1133">Transmembrane helix</keyword>
<keyword evidence="2 5" id="KW-0812">Transmembrane</keyword>
<accession>A0A1H4N6U4</accession>
<evidence type="ECO:0000256" key="3">
    <source>
        <dbReference type="ARBA" id="ARBA00022989"/>
    </source>
</evidence>
<comment type="subcellular location">
    <subcellularLocation>
        <location evidence="1">Endomembrane system</location>
        <topology evidence="1">Multi-pass membrane protein</topology>
    </subcellularLocation>
</comment>
<dbReference type="EMBL" id="FNRT01000002">
    <property type="protein sequence ID" value="SEB91029.1"/>
    <property type="molecule type" value="Genomic_DNA"/>
</dbReference>
<protein>
    <submittedName>
        <fullName evidence="6">Predicted Fe2+/Mn2+ transporter, VIT1/CCC1 family</fullName>
    </submittedName>
</protein>
<dbReference type="Proteomes" id="UP000198742">
    <property type="component" value="Unassembled WGS sequence"/>
</dbReference>
<proteinExistence type="predicted"/>
<sequence length="244" mass="25357">MSLEIGTDEEPQHWHDAVDDDVSGRLNWLRAGVLGANDGIVSTAGVVMGVAGATDDSGTILIAGIAALTAGALSMGAGEYVSVSTQRDSERSILAMERRELEQMPQTEQEELARMYREKGLTPETAEKVAEELTAHDALEAHADIEFGIDPDSLTNPWHAALASMVAFTLGALLPLLVVAFVPDAARVVTTVVVVALALAGAGAVSARLGYSPRLPAVARNVGGGLLAMGVTYLIGMFAGVHLG</sequence>
<keyword evidence="4 5" id="KW-0472">Membrane</keyword>
<evidence type="ECO:0000256" key="1">
    <source>
        <dbReference type="ARBA" id="ARBA00004127"/>
    </source>
</evidence>
<evidence type="ECO:0000313" key="6">
    <source>
        <dbReference type="EMBL" id="SEB91029.1"/>
    </source>
</evidence>
<evidence type="ECO:0000256" key="4">
    <source>
        <dbReference type="ARBA" id="ARBA00023136"/>
    </source>
</evidence>
<dbReference type="InterPro" id="IPR008217">
    <property type="entry name" value="Ccc1_fam"/>
</dbReference>
<reference evidence="7" key="1">
    <citation type="submission" date="2016-10" db="EMBL/GenBank/DDBJ databases">
        <authorList>
            <person name="Varghese N."/>
            <person name="Submissions S."/>
        </authorList>
    </citation>
    <scope>NUCLEOTIDE SEQUENCE [LARGE SCALE GENOMIC DNA]</scope>
    <source>
        <strain evidence="7">DSM 22017</strain>
    </source>
</reference>
<dbReference type="GO" id="GO:0005384">
    <property type="term" value="F:manganese ion transmembrane transporter activity"/>
    <property type="evidence" value="ECO:0007669"/>
    <property type="project" value="InterPro"/>
</dbReference>
<dbReference type="Pfam" id="PF01988">
    <property type="entry name" value="VIT1"/>
    <property type="match status" value="1"/>
</dbReference>
<dbReference type="GO" id="GO:0030026">
    <property type="term" value="P:intracellular manganese ion homeostasis"/>
    <property type="evidence" value="ECO:0007669"/>
    <property type="project" value="InterPro"/>
</dbReference>
<evidence type="ECO:0000256" key="5">
    <source>
        <dbReference type="SAM" id="Phobius"/>
    </source>
</evidence>
<evidence type="ECO:0000256" key="2">
    <source>
        <dbReference type="ARBA" id="ARBA00022692"/>
    </source>
</evidence>
<feature type="transmembrane region" description="Helical" evidence="5">
    <location>
        <begin position="160"/>
        <end position="182"/>
    </location>
</feature>
<dbReference type="AlphaFoldDB" id="A0A1H4N6U4"/>
<dbReference type="STRING" id="402596.SAMN04489844_1307"/>
<dbReference type="RefSeq" id="WP_217630280.1">
    <property type="nucleotide sequence ID" value="NZ_FNRT01000002.1"/>
</dbReference>
<feature type="transmembrane region" description="Helical" evidence="5">
    <location>
        <begin position="223"/>
        <end position="243"/>
    </location>
</feature>
<dbReference type="CDD" id="cd02432">
    <property type="entry name" value="Nodulin-21_like_1"/>
    <property type="match status" value="1"/>
</dbReference>
<dbReference type="GO" id="GO:0012505">
    <property type="term" value="C:endomembrane system"/>
    <property type="evidence" value="ECO:0007669"/>
    <property type="project" value="UniProtKB-SubCell"/>
</dbReference>
<gene>
    <name evidence="6" type="ORF">SAMN04489844_1307</name>
</gene>
<name>A0A1H4N6U4_9ACTN</name>
<evidence type="ECO:0000313" key="7">
    <source>
        <dbReference type="Proteomes" id="UP000198742"/>
    </source>
</evidence>